<keyword evidence="15" id="KW-0408">Iron</keyword>
<comment type="similarity">
    <text evidence="4">Belongs to the dihydropyrimidine dehydrogenase family.</text>
</comment>
<evidence type="ECO:0000256" key="7">
    <source>
        <dbReference type="ARBA" id="ARBA00022630"/>
    </source>
</evidence>
<comment type="caution">
    <text evidence="26">The sequence shown here is derived from an EMBL/GenBank/DDBJ whole genome shotgun (WGS) entry which is preliminary data.</text>
</comment>
<evidence type="ECO:0000256" key="17">
    <source>
        <dbReference type="ARBA" id="ARBA00029440"/>
    </source>
</evidence>
<evidence type="ECO:0000256" key="9">
    <source>
        <dbReference type="ARBA" id="ARBA00022723"/>
    </source>
</evidence>
<dbReference type="eggNOG" id="COG0493">
    <property type="taxonomic scope" value="Bacteria"/>
</dbReference>
<dbReference type="AlphaFoldDB" id="S0FF96"/>
<comment type="cofactor">
    <cofactor evidence="1">
        <name>FMN</name>
        <dbReference type="ChEBI" id="CHEBI:58210"/>
    </cofactor>
</comment>
<dbReference type="PRINTS" id="PR00419">
    <property type="entry name" value="ADXRDTASE"/>
</dbReference>
<dbReference type="EMBL" id="AORV01000072">
    <property type="protein sequence ID" value="EMS69117.1"/>
    <property type="molecule type" value="Genomic_DNA"/>
</dbReference>
<dbReference type="PROSITE" id="PS00198">
    <property type="entry name" value="4FE4S_FER_1"/>
    <property type="match status" value="1"/>
</dbReference>
<evidence type="ECO:0000256" key="13">
    <source>
        <dbReference type="ARBA" id="ARBA00022857"/>
    </source>
</evidence>
<evidence type="ECO:0000256" key="15">
    <source>
        <dbReference type="ARBA" id="ARBA00023004"/>
    </source>
</evidence>
<keyword evidence="27" id="KW-1185">Reference proteome</keyword>
<evidence type="ECO:0000256" key="2">
    <source>
        <dbReference type="ARBA" id="ARBA00001966"/>
    </source>
</evidence>
<comment type="similarity">
    <text evidence="5">In the N-terminal section; belongs to the NADH:flavin oxidoreductase/NADH oxidase family.</text>
</comment>
<evidence type="ECO:0000256" key="16">
    <source>
        <dbReference type="ARBA" id="ARBA00023014"/>
    </source>
</evidence>
<dbReference type="Gene3D" id="1.10.1060.10">
    <property type="entry name" value="Alpha-helical ferredoxin"/>
    <property type="match status" value="1"/>
</dbReference>
<dbReference type="SUPFAM" id="SSF46548">
    <property type="entry name" value="alpha-helical ferredoxin"/>
    <property type="match status" value="2"/>
</dbReference>
<dbReference type="InterPro" id="IPR017896">
    <property type="entry name" value="4Fe4S_Fe-S-bd"/>
</dbReference>
<evidence type="ECO:0000256" key="11">
    <source>
        <dbReference type="ARBA" id="ARBA00022741"/>
    </source>
</evidence>
<keyword evidence="16" id="KW-0411">Iron-sulfur</keyword>
<protein>
    <recommendedName>
        <fullName evidence="24">dihydrouracil dehydrogenase (NAD(+))</fullName>
        <ecNumber evidence="24">1.3.1.1</ecNumber>
    </recommendedName>
    <alternativeName>
        <fullName evidence="19">Dihydrothymine dehydrogenase</fullName>
    </alternativeName>
    <alternativeName>
        <fullName evidence="18">Dihydrouracil dehydrogenase</fullName>
    </alternativeName>
</protein>
<evidence type="ECO:0000256" key="4">
    <source>
        <dbReference type="ARBA" id="ARBA00010804"/>
    </source>
</evidence>
<dbReference type="InterPro" id="IPR013785">
    <property type="entry name" value="Aldolase_TIM"/>
</dbReference>
<dbReference type="RefSeq" id="WP_004630831.1">
    <property type="nucleotide sequence ID" value="NZ_AORV01000072.1"/>
</dbReference>
<proteinExistence type="inferred from homology"/>
<comment type="cofactor">
    <cofactor evidence="2">
        <name>[4Fe-4S] cluster</name>
        <dbReference type="ChEBI" id="CHEBI:49883"/>
    </cofactor>
</comment>
<keyword evidence="14" id="KW-0560">Oxidoreductase</keyword>
<evidence type="ECO:0000256" key="12">
    <source>
        <dbReference type="ARBA" id="ARBA00022827"/>
    </source>
</evidence>
<dbReference type="SUPFAM" id="SSF51395">
    <property type="entry name" value="FMN-linked oxidoreductases"/>
    <property type="match status" value="1"/>
</dbReference>
<dbReference type="InterPro" id="IPR023753">
    <property type="entry name" value="FAD/NAD-binding_dom"/>
</dbReference>
<evidence type="ECO:0000256" key="8">
    <source>
        <dbReference type="ARBA" id="ARBA00022643"/>
    </source>
</evidence>
<keyword evidence="6" id="KW-0004">4Fe-4S</keyword>
<dbReference type="Pfam" id="PF07992">
    <property type="entry name" value="Pyr_redox_2"/>
    <property type="match status" value="1"/>
</dbReference>
<organism evidence="26 27">
    <name type="scientific">Ruminiclostridium cellobioparum subsp. termitidis CT1112</name>
    <dbReference type="NCBI Taxonomy" id="1195236"/>
    <lineage>
        <taxon>Bacteria</taxon>
        <taxon>Bacillati</taxon>
        <taxon>Bacillota</taxon>
        <taxon>Clostridia</taxon>
        <taxon>Eubacteriales</taxon>
        <taxon>Oscillospiraceae</taxon>
        <taxon>Ruminiclostridium</taxon>
    </lineage>
</organism>
<dbReference type="Gene3D" id="3.30.70.20">
    <property type="match status" value="1"/>
</dbReference>
<dbReference type="PATRIC" id="fig|1195236.3.peg.5436"/>
<evidence type="ECO:0000256" key="6">
    <source>
        <dbReference type="ARBA" id="ARBA00022485"/>
    </source>
</evidence>
<feature type="domain" description="4Fe-4S ferredoxin-type" evidence="25">
    <location>
        <begin position="833"/>
        <end position="862"/>
    </location>
</feature>
<reference evidence="26 27" key="1">
    <citation type="journal article" date="2013" name="Genome Announc.">
        <title>Draft Genome Sequence of the Cellulolytic, Mesophilic, Anaerobic Bacterium Clostridium termitidis Strain CT1112 (DSM 5398).</title>
        <authorList>
            <person name="Lal S."/>
            <person name="Ramachandran U."/>
            <person name="Zhang X."/>
            <person name="Munir R."/>
            <person name="Sparling R."/>
            <person name="Levin D.B."/>
        </authorList>
    </citation>
    <scope>NUCLEOTIDE SEQUENCE [LARGE SCALE GENOMIC DNA]</scope>
    <source>
        <strain evidence="26 27">CT1112</strain>
    </source>
</reference>
<name>S0FF96_RUMCE</name>
<evidence type="ECO:0000256" key="10">
    <source>
        <dbReference type="ARBA" id="ARBA00022737"/>
    </source>
</evidence>
<evidence type="ECO:0000256" key="21">
    <source>
        <dbReference type="ARBA" id="ARBA00048792"/>
    </source>
</evidence>
<dbReference type="Gene3D" id="3.20.20.70">
    <property type="entry name" value="Aldolase class I"/>
    <property type="match status" value="1"/>
</dbReference>
<evidence type="ECO:0000256" key="19">
    <source>
        <dbReference type="ARBA" id="ARBA00032722"/>
    </source>
</evidence>
<dbReference type="InterPro" id="IPR017900">
    <property type="entry name" value="4Fe4S_Fe_S_CS"/>
</dbReference>
<evidence type="ECO:0000256" key="18">
    <source>
        <dbReference type="ARBA" id="ARBA00030119"/>
    </source>
</evidence>
<dbReference type="Pfam" id="PF01180">
    <property type="entry name" value="DHO_dh"/>
    <property type="match status" value="1"/>
</dbReference>
<dbReference type="Pfam" id="PF00037">
    <property type="entry name" value="Fer4"/>
    <property type="match status" value="1"/>
</dbReference>
<comment type="pathway">
    <text evidence="17">Amino-acid biosynthesis.</text>
</comment>
<keyword evidence="13" id="KW-0521">NADP</keyword>
<dbReference type="GO" id="GO:0004159">
    <property type="term" value="F:dihydropyrimidine dehydrogenase (NAD+) activity"/>
    <property type="evidence" value="ECO:0007669"/>
    <property type="project" value="UniProtKB-EC"/>
</dbReference>
<keyword evidence="11" id="KW-0547">Nucleotide-binding</keyword>
<dbReference type="GO" id="GO:0051539">
    <property type="term" value="F:4 iron, 4 sulfur cluster binding"/>
    <property type="evidence" value="ECO:0007669"/>
    <property type="project" value="UniProtKB-KW"/>
</dbReference>
<evidence type="ECO:0000256" key="1">
    <source>
        <dbReference type="ARBA" id="ARBA00001917"/>
    </source>
</evidence>
<comment type="catalytic activity">
    <reaction evidence="20">
        <text>5,6-dihydrothymine + NAD(+) = thymine + NADH + H(+)</text>
        <dbReference type="Rhea" id="RHEA:28791"/>
        <dbReference type="ChEBI" id="CHEBI:15378"/>
        <dbReference type="ChEBI" id="CHEBI:17821"/>
        <dbReference type="ChEBI" id="CHEBI:27468"/>
        <dbReference type="ChEBI" id="CHEBI:57540"/>
        <dbReference type="ChEBI" id="CHEBI:57945"/>
        <dbReference type="EC" id="1.3.1.1"/>
    </reaction>
</comment>
<comment type="function">
    <text evidence="22">Involved in pyrimidine base degradation. Catalyzes physiologically the reduction of uracil to 5,6-dihydrouracil (DHU) by using NADH as a specific cosubstrate. It also catalyzes the reverse reaction and the reduction of thymine to 5,6-dihydrothymine (DHT).</text>
</comment>
<keyword evidence="8" id="KW-0288">FMN</keyword>
<dbReference type="PANTHER" id="PTHR43073:SF2">
    <property type="entry name" value="DIHYDROPYRIMIDINE DEHYDROGENASE [NADP(+)]"/>
    <property type="match status" value="1"/>
</dbReference>
<dbReference type="GO" id="GO:0046872">
    <property type="term" value="F:metal ion binding"/>
    <property type="evidence" value="ECO:0007669"/>
    <property type="project" value="UniProtKB-KW"/>
</dbReference>
<keyword evidence="10" id="KW-0677">Repeat</keyword>
<keyword evidence="7" id="KW-0285">Flavoprotein</keyword>
<dbReference type="InterPro" id="IPR009051">
    <property type="entry name" value="Helical_ferredxn"/>
</dbReference>
<evidence type="ECO:0000256" key="24">
    <source>
        <dbReference type="ARBA" id="ARBA00049728"/>
    </source>
</evidence>
<dbReference type="SUPFAM" id="SSF51971">
    <property type="entry name" value="Nucleotide-binding domain"/>
    <property type="match status" value="1"/>
</dbReference>
<dbReference type="GO" id="GO:0005737">
    <property type="term" value="C:cytoplasm"/>
    <property type="evidence" value="ECO:0007669"/>
    <property type="project" value="InterPro"/>
</dbReference>
<comment type="catalytic activity">
    <reaction evidence="21">
        <text>5,6-dihydrouracil + NAD(+) = uracil + NADH + H(+)</text>
        <dbReference type="Rhea" id="RHEA:20189"/>
        <dbReference type="ChEBI" id="CHEBI:15378"/>
        <dbReference type="ChEBI" id="CHEBI:15901"/>
        <dbReference type="ChEBI" id="CHEBI:17568"/>
        <dbReference type="ChEBI" id="CHEBI:57540"/>
        <dbReference type="ChEBI" id="CHEBI:57945"/>
        <dbReference type="EC" id="1.3.1.1"/>
    </reaction>
</comment>
<dbReference type="PANTHER" id="PTHR43073">
    <property type="entry name" value="DIHYDROPYRIMIDINE DEHYDROGENASE [NADP(+)]"/>
    <property type="match status" value="1"/>
</dbReference>
<dbReference type="PROSITE" id="PS51379">
    <property type="entry name" value="4FE4S_FER_2"/>
    <property type="match status" value="1"/>
</dbReference>
<comment type="subunit">
    <text evidence="23">Heterotetramer of 2 PreA and 2 PreT subunits.</text>
</comment>
<sequence>MKNDLYLPVEVGGITFKNPFYVASGPTTKSVKQLLRIEETGWAAASIKLTIDPEPYINRVPRYAVFEDRNALCFTAEKRLKFFEGLKLVEDAKKVLKELILMANITYAGDRGVEGWVNMARKFEEAGADIIELNMCCPNMSFNVELSAGGDNGCGIRTGASLGQQAEVVAEVVGEIKKNIKIPVFVKLTPEGGRIAQIARAAYEAGADAVGGTSNRLGIPPINLKDPKKSAYHLQEEISMSCYSGAWLKPLALRDTYEMRKALGPEGKIMQAGGVRNYKDAAEMIMSGADLVGICSETLISGFGFIEGQIAALKKFMLQNGYKAAGDMRDLIVPEVKSAPELTLYDGYAQISKPNLAAPCKAACPLHVPAQAYIQKVAQRDFRAAFDLIMGKNPLQSVCAHICDHPCEAACTRGDTGQPVHIREIKRFVLDYGKKTGWVSGKPTADKKNQNIAVIGSGPAGLSCAYYLATAGYAVTVFEKESYTGGTLRYGASGFKMAPEILDAEIEMLKDLGVDFVTGKALGRDYTVESLKKQHYAAIFFGMGAGTGVKGNIPGRDADGALSSISFMKNVFEGKLHKLKGRVVVAGNDFTALDAARTAKRLGAEEVYVIYECTRDEIPATQEDIEHAEEEGIRLMNLSAPKAIQTMNGKVTGIHMTNLVLCCPDESGRRKTEKAAFASYEIPCETVILTGNRRYDDNCTAELELDENITLICRKESNLTNIEGVFAGGNIRGIDSVISAIADGKRAACSIDKFLAKEAAVLEFEPEYPVISKKYVLKRTGYFKDESKLNTKTLSEEEVVAEAGKCLNCGCGEGCGLCKSICGEFAIGVGEPDRLQINSEECVACGMCFNRCPNKNIRMINKKIIVK</sequence>
<evidence type="ECO:0000256" key="3">
    <source>
        <dbReference type="ARBA" id="ARBA00001974"/>
    </source>
</evidence>
<dbReference type="GO" id="GO:0000166">
    <property type="term" value="F:nucleotide binding"/>
    <property type="evidence" value="ECO:0007669"/>
    <property type="project" value="UniProtKB-KW"/>
</dbReference>
<dbReference type="Proteomes" id="UP000014155">
    <property type="component" value="Unassembled WGS sequence"/>
</dbReference>
<comment type="cofactor">
    <cofactor evidence="3">
        <name>FAD</name>
        <dbReference type="ChEBI" id="CHEBI:57692"/>
    </cofactor>
</comment>
<dbReference type="EC" id="1.3.1.1" evidence="24"/>
<evidence type="ECO:0000256" key="20">
    <source>
        <dbReference type="ARBA" id="ARBA00047685"/>
    </source>
</evidence>
<accession>S0FF96</accession>
<dbReference type="Gene3D" id="3.50.50.60">
    <property type="entry name" value="FAD/NAD(P)-binding domain"/>
    <property type="match status" value="2"/>
</dbReference>
<dbReference type="InterPro" id="IPR036188">
    <property type="entry name" value="FAD/NAD-bd_sf"/>
</dbReference>
<dbReference type="Pfam" id="PF14691">
    <property type="entry name" value="Fer4_20"/>
    <property type="match status" value="1"/>
</dbReference>
<keyword evidence="9" id="KW-0479">Metal-binding</keyword>
<evidence type="ECO:0000256" key="5">
    <source>
        <dbReference type="ARBA" id="ARBA00011048"/>
    </source>
</evidence>
<evidence type="ECO:0000313" key="26">
    <source>
        <dbReference type="EMBL" id="EMS69117.1"/>
    </source>
</evidence>
<dbReference type="InterPro" id="IPR005720">
    <property type="entry name" value="Dihydroorotate_DH_cat"/>
</dbReference>
<evidence type="ECO:0000313" key="27">
    <source>
        <dbReference type="Proteomes" id="UP000014155"/>
    </source>
</evidence>
<evidence type="ECO:0000256" key="23">
    <source>
        <dbReference type="ARBA" id="ARBA00049714"/>
    </source>
</evidence>
<keyword evidence="12" id="KW-0274">FAD</keyword>
<evidence type="ECO:0000256" key="14">
    <source>
        <dbReference type="ARBA" id="ARBA00023002"/>
    </source>
</evidence>
<dbReference type="STRING" id="1195236.CTER_5299"/>
<gene>
    <name evidence="26" type="ORF">CTER_5299</name>
</gene>
<evidence type="ECO:0000256" key="22">
    <source>
        <dbReference type="ARBA" id="ARBA00049578"/>
    </source>
</evidence>
<dbReference type="InterPro" id="IPR028261">
    <property type="entry name" value="DPD_II"/>
</dbReference>
<evidence type="ECO:0000259" key="25">
    <source>
        <dbReference type="PROSITE" id="PS51379"/>
    </source>
</evidence>